<feature type="transmembrane region" description="Helical" evidence="1">
    <location>
        <begin position="197"/>
        <end position="216"/>
    </location>
</feature>
<dbReference type="eggNOG" id="COG3619">
    <property type="taxonomic scope" value="Bacteria"/>
</dbReference>
<dbReference type="Pfam" id="PF06912">
    <property type="entry name" value="DUF1275"/>
    <property type="match status" value="1"/>
</dbReference>
<evidence type="ECO:0000313" key="2">
    <source>
        <dbReference type="EMBL" id="KEQ12330.1"/>
    </source>
</evidence>
<organism evidence="2 3">
    <name type="scientific">Endozoicomonas montiporae</name>
    <dbReference type="NCBI Taxonomy" id="1027273"/>
    <lineage>
        <taxon>Bacteria</taxon>
        <taxon>Pseudomonadati</taxon>
        <taxon>Pseudomonadota</taxon>
        <taxon>Gammaproteobacteria</taxon>
        <taxon>Oceanospirillales</taxon>
        <taxon>Endozoicomonadaceae</taxon>
        <taxon>Endozoicomonas</taxon>
    </lineage>
</organism>
<accession>A0A081N1K7</accession>
<dbReference type="AlphaFoldDB" id="A0A081N1K7"/>
<feature type="transmembrane region" description="Helical" evidence="1">
    <location>
        <begin position="59"/>
        <end position="78"/>
    </location>
</feature>
<name>A0A081N1K7_9GAMM</name>
<keyword evidence="3" id="KW-1185">Reference proteome</keyword>
<dbReference type="PANTHER" id="PTHR37314">
    <property type="entry name" value="SLR0142 PROTEIN"/>
    <property type="match status" value="1"/>
</dbReference>
<evidence type="ECO:0000313" key="3">
    <source>
        <dbReference type="Proteomes" id="UP000028006"/>
    </source>
</evidence>
<dbReference type="Proteomes" id="UP000028006">
    <property type="component" value="Unassembled WGS sequence"/>
</dbReference>
<feature type="transmembrane region" description="Helical" evidence="1">
    <location>
        <begin position="90"/>
        <end position="108"/>
    </location>
</feature>
<gene>
    <name evidence="2" type="ORF">GZ77_17385</name>
</gene>
<evidence type="ECO:0008006" key="4">
    <source>
        <dbReference type="Google" id="ProtNLM"/>
    </source>
</evidence>
<sequence>MINRLPAWVWFGGVLLTFSAGMVNAIAYLSFTGQAVTHVTGSITLASVEAARGSWQSTVHLLAVVLAFFVGAFLSGLIIKGETLRLGRGYGFILLLESCLLLISLWLYHHSSFSGQLVASLACGLQNAMVSTFSGAVLRTTHMTGILTDIGAKLGRWLRGAPMDKRRLLLYCLLLTGFTTGGALGAFLFMSLRYSSLMIPVLITASAGIAYMVHVVRLRRQQKSLYIAG</sequence>
<feature type="transmembrane region" description="Helical" evidence="1">
    <location>
        <begin position="7"/>
        <end position="31"/>
    </location>
</feature>
<protein>
    <recommendedName>
        <fullName evidence="4">Transmembrane protein</fullName>
    </recommendedName>
</protein>
<dbReference type="EMBL" id="JOKG01000004">
    <property type="protein sequence ID" value="KEQ12330.1"/>
    <property type="molecule type" value="Genomic_DNA"/>
</dbReference>
<proteinExistence type="predicted"/>
<evidence type="ECO:0000256" key="1">
    <source>
        <dbReference type="SAM" id="Phobius"/>
    </source>
</evidence>
<keyword evidence="1" id="KW-1133">Transmembrane helix</keyword>
<feature type="transmembrane region" description="Helical" evidence="1">
    <location>
        <begin position="168"/>
        <end position="191"/>
    </location>
</feature>
<dbReference type="RefSeq" id="WP_034877696.1">
    <property type="nucleotide sequence ID" value="NZ_JOKG01000004.1"/>
</dbReference>
<reference evidence="2 3" key="1">
    <citation type="submission" date="2014-06" db="EMBL/GenBank/DDBJ databases">
        <title>Whole Genome Sequences of Three Symbiotic Endozoicomonas Bacteria.</title>
        <authorList>
            <person name="Neave M.J."/>
            <person name="Apprill A."/>
            <person name="Voolstra C.R."/>
        </authorList>
    </citation>
    <scope>NUCLEOTIDE SEQUENCE [LARGE SCALE GENOMIC DNA]</scope>
    <source>
        <strain evidence="2 3">LMG 24815</strain>
    </source>
</reference>
<dbReference type="InterPro" id="IPR010699">
    <property type="entry name" value="DUF1275"/>
</dbReference>
<dbReference type="PANTHER" id="PTHR37314:SF4">
    <property type="entry name" value="UPF0700 TRANSMEMBRANE PROTEIN YOAK"/>
    <property type="match status" value="1"/>
</dbReference>
<keyword evidence="1" id="KW-0472">Membrane</keyword>
<comment type="caution">
    <text evidence="2">The sequence shown here is derived from an EMBL/GenBank/DDBJ whole genome shotgun (WGS) entry which is preliminary data.</text>
</comment>
<keyword evidence="1" id="KW-0812">Transmembrane</keyword>